<protein>
    <recommendedName>
        <fullName evidence="3">N-acetyltransferase domain-containing protein</fullName>
    </recommendedName>
</protein>
<accession>A0ABM8WU34</accession>
<proteinExistence type="predicted"/>
<evidence type="ECO:0000313" key="2">
    <source>
        <dbReference type="Proteomes" id="UP000706525"/>
    </source>
</evidence>
<keyword evidence="2" id="KW-1185">Reference proteome</keyword>
<name>A0ABM8WU34_9BURK</name>
<gene>
    <name evidence="1" type="ORF">LMG32289_02216</name>
</gene>
<organism evidence="1 2">
    <name type="scientific">Cupriavidus pampae</name>
    <dbReference type="NCBI Taxonomy" id="659251"/>
    <lineage>
        <taxon>Bacteria</taxon>
        <taxon>Pseudomonadati</taxon>
        <taxon>Pseudomonadota</taxon>
        <taxon>Betaproteobacteria</taxon>
        <taxon>Burkholderiales</taxon>
        <taxon>Burkholderiaceae</taxon>
        <taxon>Cupriavidus</taxon>
    </lineage>
</organism>
<reference evidence="1 2" key="1">
    <citation type="submission" date="2021-08" db="EMBL/GenBank/DDBJ databases">
        <authorList>
            <person name="Peeters C."/>
        </authorList>
    </citation>
    <scope>NUCLEOTIDE SEQUENCE [LARGE SCALE GENOMIC DNA]</scope>
    <source>
        <strain evidence="1 2">LMG 32289</strain>
    </source>
</reference>
<comment type="caution">
    <text evidence="1">The sequence shown here is derived from an EMBL/GenBank/DDBJ whole genome shotgun (WGS) entry which is preliminary data.</text>
</comment>
<evidence type="ECO:0000313" key="1">
    <source>
        <dbReference type="EMBL" id="CAG9170983.1"/>
    </source>
</evidence>
<evidence type="ECO:0008006" key="3">
    <source>
        <dbReference type="Google" id="ProtNLM"/>
    </source>
</evidence>
<sequence>MRFARIAVAAIACVLTWRVWLRTKGIKHPRSRRTDHLTRRHFNGASTVIMDEATARALPIPRRRIPWMVGAFDNSTISVTHDKEGNAFVFSAVHPLLEQPMIRILWQDPDDGRLYLMWNEAFCLKRDAQRQGFGTRSLAIELREIRRLGIQCVGCRAAGPAGGHMGYYAWPLIGFDADLEPIDIAQLPPKLAHCRTLTELFLEPGGAEHWRKFGRSMTVFFDLAPGSVSWSILMAHLEKRGITL</sequence>
<dbReference type="Proteomes" id="UP000706525">
    <property type="component" value="Unassembled WGS sequence"/>
</dbReference>
<dbReference type="RefSeq" id="WP_223987377.1">
    <property type="nucleotide sequence ID" value="NZ_CAJZAG010000004.1"/>
</dbReference>
<dbReference type="EMBL" id="CAJZAG010000004">
    <property type="protein sequence ID" value="CAG9170983.1"/>
    <property type="molecule type" value="Genomic_DNA"/>
</dbReference>